<sequence>MTQVVTVSANTAAYAMEPIKPPQRVSRASYVEDHTRVLAEKAARGDDLRLRALVSVVQPPALALYFLTSSQQRLEQATLKDTIEAYKNSVA</sequence>
<dbReference type="EMBL" id="VFYP01000001">
    <property type="protein sequence ID" value="TPP10952.1"/>
    <property type="molecule type" value="Genomic_DNA"/>
</dbReference>
<keyword evidence="2" id="KW-1185">Reference proteome</keyword>
<accession>A0A504V0N0</accession>
<dbReference type="AlphaFoldDB" id="A0A504V0N0"/>
<dbReference type="OrthoDB" id="8373739at2"/>
<protein>
    <submittedName>
        <fullName evidence="1">Uncharacterized protein</fullName>
    </submittedName>
</protein>
<dbReference type="RefSeq" id="WP_140827286.1">
    <property type="nucleotide sequence ID" value="NZ_VFYP01000001.1"/>
</dbReference>
<evidence type="ECO:0000313" key="2">
    <source>
        <dbReference type="Proteomes" id="UP000316429"/>
    </source>
</evidence>
<name>A0A504V0N0_9HYPH</name>
<reference evidence="1 2" key="1">
    <citation type="submission" date="2019-06" db="EMBL/GenBank/DDBJ databases">
        <title>Rhizobium sp. CL12 isolated from roots of soybean.</title>
        <authorList>
            <person name="Wang C."/>
        </authorList>
    </citation>
    <scope>NUCLEOTIDE SEQUENCE [LARGE SCALE GENOMIC DNA]</scope>
    <source>
        <strain evidence="1 2">CL12</strain>
    </source>
</reference>
<comment type="caution">
    <text evidence="1">The sequence shown here is derived from an EMBL/GenBank/DDBJ whole genome shotgun (WGS) entry which is preliminary data.</text>
</comment>
<organism evidence="1 2">
    <name type="scientific">Rhizobium glycinendophyticum</name>
    <dbReference type="NCBI Taxonomy" id="2589807"/>
    <lineage>
        <taxon>Bacteria</taxon>
        <taxon>Pseudomonadati</taxon>
        <taxon>Pseudomonadota</taxon>
        <taxon>Alphaproteobacteria</taxon>
        <taxon>Hyphomicrobiales</taxon>
        <taxon>Rhizobiaceae</taxon>
        <taxon>Rhizobium/Agrobacterium group</taxon>
        <taxon>Rhizobium</taxon>
    </lineage>
</organism>
<gene>
    <name evidence="1" type="ORF">FJQ55_08975</name>
</gene>
<proteinExistence type="predicted"/>
<evidence type="ECO:0000313" key="1">
    <source>
        <dbReference type="EMBL" id="TPP10952.1"/>
    </source>
</evidence>
<dbReference type="Proteomes" id="UP000316429">
    <property type="component" value="Unassembled WGS sequence"/>
</dbReference>